<feature type="region of interest" description="Disordered" evidence="1">
    <location>
        <begin position="421"/>
        <end position="489"/>
    </location>
</feature>
<dbReference type="EMBL" id="MT142898">
    <property type="protein sequence ID" value="QJA90215.1"/>
    <property type="molecule type" value="Genomic_DNA"/>
</dbReference>
<name>A0A6M3LAK4_9ZZZZ</name>
<gene>
    <name evidence="2" type="ORF">MM415B02422_0001</name>
</gene>
<proteinExistence type="predicted"/>
<dbReference type="InterPro" id="IPR006944">
    <property type="entry name" value="Phage/GTA_portal"/>
</dbReference>
<reference evidence="2" key="1">
    <citation type="submission" date="2020-03" db="EMBL/GenBank/DDBJ databases">
        <title>The deep terrestrial virosphere.</title>
        <authorList>
            <person name="Holmfeldt K."/>
            <person name="Nilsson E."/>
            <person name="Simone D."/>
            <person name="Lopez-Fernandez M."/>
            <person name="Wu X."/>
            <person name="de Brujin I."/>
            <person name="Lundin D."/>
            <person name="Andersson A."/>
            <person name="Bertilsson S."/>
            <person name="Dopson M."/>
        </authorList>
    </citation>
    <scope>NUCLEOTIDE SEQUENCE</scope>
    <source>
        <strain evidence="2">MM415B02422</strain>
    </source>
</reference>
<dbReference type="Pfam" id="PF04860">
    <property type="entry name" value="Phage_portal"/>
    <property type="match status" value="1"/>
</dbReference>
<feature type="compositionally biased region" description="Basic and acidic residues" evidence="1">
    <location>
        <begin position="421"/>
        <end position="438"/>
    </location>
</feature>
<sequence>MTSGPAPEPTASVRQFAQMAVPRRGKQVPAAWLVNRNEYVSHVKNSAYIAIGCIARKAAMQAPEVLVVRETKAGTEEQAAPQDHPLVQLFQRINAFHSLYDYIYYTVGWRLATGDSFAWKARNGLGMVTELWPLPSQWCHAIPSETEFISQYKVEGVWGQEVYWPAKDIIHISDPNLDWSGSGRYYGRPTMGAAGTMIDIEEAMMSRMLNWFQNYAPPGMVFSGAEGIGPDQIWQLYEVLAEQHALNETSGRPFVVPEGFKLETGAMTGPKEIDYSGQLKTTLEMILAVFGVPPAIAGIVKDVNRASMQGSMIAFCESTVNPLLLHLSQHHTQNLAREFDEKLIVRFPPCTVDDVEQMRKSYETAAKAGAVTPNDIREQMLQMPVYLTGGDRPLVQGAQIEASFGNIDEAVLAEEAAAKEEKERAAKEEAAAKLESMRAGRNGNNQSAEGDGRGVKEEDEPAANGKPPRGKTKTTKSHEGNGSLDTRRQAILDTVDILLRRRQGINVVDD</sequence>
<protein>
    <submittedName>
        <fullName evidence="2">Putative portal protein</fullName>
    </submittedName>
</protein>
<dbReference type="AlphaFoldDB" id="A0A6M3LAK4"/>
<evidence type="ECO:0000313" key="2">
    <source>
        <dbReference type="EMBL" id="QJA90215.1"/>
    </source>
</evidence>
<accession>A0A6M3LAK4</accession>
<organism evidence="2">
    <name type="scientific">viral metagenome</name>
    <dbReference type="NCBI Taxonomy" id="1070528"/>
    <lineage>
        <taxon>unclassified sequences</taxon>
        <taxon>metagenomes</taxon>
        <taxon>organismal metagenomes</taxon>
    </lineage>
</organism>
<evidence type="ECO:0000256" key="1">
    <source>
        <dbReference type="SAM" id="MobiDB-lite"/>
    </source>
</evidence>